<dbReference type="PROSITE" id="PS51197">
    <property type="entry name" value="HTH_RRF2_2"/>
    <property type="match status" value="1"/>
</dbReference>
<dbReference type="PANTHER" id="PTHR33221:SF5">
    <property type="entry name" value="HTH-TYPE TRANSCRIPTIONAL REGULATOR ISCR"/>
    <property type="match status" value="1"/>
</dbReference>
<protein>
    <submittedName>
        <fullName evidence="2 3">Transcriptional regulator</fullName>
    </submittedName>
</protein>
<evidence type="ECO:0000313" key="4">
    <source>
        <dbReference type="Proteomes" id="UP000321089"/>
    </source>
</evidence>
<dbReference type="GO" id="GO:0005829">
    <property type="term" value="C:cytosol"/>
    <property type="evidence" value="ECO:0007669"/>
    <property type="project" value="TreeGrafter"/>
</dbReference>
<reference evidence="3 5" key="2">
    <citation type="submission" date="2020-01" db="EMBL/GenBank/DDBJ databases">
        <title>Genome sequence of a 1,3-propanediol producer, Clostridium butyricum S3.</title>
        <authorList>
            <person name="Zhou J."/>
        </authorList>
    </citation>
    <scope>NUCLEOTIDE SEQUENCE [LARGE SCALE GENOMIC DNA]</scope>
    <source>
        <strain evidence="3 5">S3</strain>
    </source>
</reference>
<dbReference type="OrthoDB" id="9808360at2"/>
<dbReference type="InterPro" id="IPR036390">
    <property type="entry name" value="WH_DNA-bd_sf"/>
</dbReference>
<comment type="caution">
    <text evidence="2">The sequence shown here is derived from an EMBL/GenBank/DDBJ whole genome shotgun (WGS) entry which is preliminary data.</text>
</comment>
<dbReference type="SUPFAM" id="SSF46785">
    <property type="entry name" value="Winged helix' DNA-binding domain"/>
    <property type="match status" value="1"/>
</dbReference>
<dbReference type="EMBL" id="BKBC01000001">
    <property type="protein sequence ID" value="GEQ19654.1"/>
    <property type="molecule type" value="Genomic_DNA"/>
</dbReference>
<gene>
    <name evidence="2" type="ORF">CBU02nite_01600</name>
    <name evidence="3" type="ORF">GND98_001580</name>
</gene>
<dbReference type="GO" id="GO:0003677">
    <property type="term" value="F:DNA binding"/>
    <property type="evidence" value="ECO:0007669"/>
    <property type="project" value="UniProtKB-KW"/>
</dbReference>
<dbReference type="AlphaFoldDB" id="A0A0Q0ZYW5"/>
<keyword evidence="1" id="KW-0238">DNA-binding</keyword>
<dbReference type="Pfam" id="PF02082">
    <property type="entry name" value="Rrf2"/>
    <property type="match status" value="1"/>
</dbReference>
<sequence length="150" mass="16669">MKLSTKGRYGVRAMAELAAHYGGAPISIKTISKEQNLSEYYLEQLFSPLRRANIIRSIRGAQGGYVLCKAPSEITVGDIMTILEGPIEIADCIDGYACDSEHSCATKFVWEKIKNSIDDVMNSISLQDIVDNYEKIEKESGKIKLVEECE</sequence>
<dbReference type="KEGG" id="cbut:ATN24_07115"/>
<dbReference type="Gene3D" id="1.10.10.10">
    <property type="entry name" value="Winged helix-like DNA-binding domain superfamily/Winged helix DNA-binding domain"/>
    <property type="match status" value="1"/>
</dbReference>
<evidence type="ECO:0000313" key="3">
    <source>
        <dbReference type="EMBL" id="NAS16596.1"/>
    </source>
</evidence>
<accession>A0A0Q0ZYW5</accession>
<dbReference type="GO" id="GO:0003700">
    <property type="term" value="F:DNA-binding transcription factor activity"/>
    <property type="evidence" value="ECO:0007669"/>
    <property type="project" value="TreeGrafter"/>
</dbReference>
<dbReference type="InterPro" id="IPR036388">
    <property type="entry name" value="WH-like_DNA-bd_sf"/>
</dbReference>
<evidence type="ECO:0000313" key="2">
    <source>
        <dbReference type="EMBL" id="GEQ19654.1"/>
    </source>
</evidence>
<dbReference type="RefSeq" id="WP_002579531.1">
    <property type="nucleotide sequence ID" value="NZ_BKBB01000018.1"/>
</dbReference>
<evidence type="ECO:0000256" key="1">
    <source>
        <dbReference type="ARBA" id="ARBA00023125"/>
    </source>
</evidence>
<reference evidence="2 4" key="1">
    <citation type="submission" date="2019-07" db="EMBL/GenBank/DDBJ databases">
        <title>Whole genome shotgun sequence of Clostridium butyricum NBRC 3858.</title>
        <authorList>
            <person name="Hosoyama A."/>
            <person name="Uohara A."/>
            <person name="Ohji S."/>
            <person name="Ichikawa N."/>
        </authorList>
    </citation>
    <scope>NUCLEOTIDE SEQUENCE [LARGE SCALE GENOMIC DNA]</scope>
    <source>
        <strain evidence="2 4">NBRC 3858</strain>
    </source>
</reference>
<dbReference type="EMBL" id="WOFV02000003">
    <property type="protein sequence ID" value="NAS16596.1"/>
    <property type="molecule type" value="Genomic_DNA"/>
</dbReference>
<name>A0A0Q0ZYW5_CLOBU</name>
<evidence type="ECO:0000313" key="5">
    <source>
        <dbReference type="Proteomes" id="UP000474042"/>
    </source>
</evidence>
<dbReference type="InterPro" id="IPR000944">
    <property type="entry name" value="Tscrpt_reg_Rrf2"/>
</dbReference>
<dbReference type="NCBIfam" id="TIGR00738">
    <property type="entry name" value="rrf2_super"/>
    <property type="match status" value="1"/>
</dbReference>
<proteinExistence type="predicted"/>
<organism evidence="2 4">
    <name type="scientific">Clostridium butyricum</name>
    <dbReference type="NCBI Taxonomy" id="1492"/>
    <lineage>
        <taxon>Bacteria</taxon>
        <taxon>Bacillati</taxon>
        <taxon>Bacillota</taxon>
        <taxon>Clostridia</taxon>
        <taxon>Eubacteriales</taxon>
        <taxon>Clostridiaceae</taxon>
        <taxon>Clostridium</taxon>
    </lineage>
</organism>
<dbReference type="Proteomes" id="UP000321089">
    <property type="component" value="Unassembled WGS sequence"/>
</dbReference>
<dbReference type="PANTHER" id="PTHR33221">
    <property type="entry name" value="WINGED HELIX-TURN-HELIX TRANSCRIPTIONAL REGULATOR, RRF2 FAMILY"/>
    <property type="match status" value="1"/>
</dbReference>
<dbReference type="Proteomes" id="UP000474042">
    <property type="component" value="Unassembled WGS sequence"/>
</dbReference>